<keyword evidence="1" id="KW-1133">Transmembrane helix</keyword>
<reference evidence="2 3" key="1">
    <citation type="submission" date="2018-12" db="EMBL/GenBank/DDBJ databases">
        <authorList>
            <person name="Yu L."/>
        </authorList>
    </citation>
    <scope>NUCLEOTIDE SEQUENCE [LARGE SCALE GENOMIC DNA]</scope>
    <source>
        <strain evidence="2 3">HAW-EB5</strain>
    </source>
</reference>
<protein>
    <recommendedName>
        <fullName evidence="4">DUF3649 domain-containing protein</fullName>
    </recommendedName>
</protein>
<sequence>MVLPNLNWRAFIRSQPINIMSRSFAAIFAGYLVAATGSGLLALIIPLPASQSVLIAMMLSFSFYVAAAIWAFSVGTSRQAWRDLLLISAILYIFILWVS</sequence>
<proteinExistence type="predicted"/>
<evidence type="ECO:0000256" key="1">
    <source>
        <dbReference type="SAM" id="Phobius"/>
    </source>
</evidence>
<evidence type="ECO:0000313" key="3">
    <source>
        <dbReference type="Proteomes" id="UP000282060"/>
    </source>
</evidence>
<dbReference type="Proteomes" id="UP000282060">
    <property type="component" value="Unassembled WGS sequence"/>
</dbReference>
<feature type="transmembrane region" description="Helical" evidence="1">
    <location>
        <begin position="80"/>
        <end position="98"/>
    </location>
</feature>
<organism evidence="2 3">
    <name type="scientific">Shewanella atlantica</name>
    <dbReference type="NCBI Taxonomy" id="271099"/>
    <lineage>
        <taxon>Bacteria</taxon>
        <taxon>Pseudomonadati</taxon>
        <taxon>Pseudomonadota</taxon>
        <taxon>Gammaproteobacteria</taxon>
        <taxon>Alteromonadales</taxon>
        <taxon>Shewanellaceae</taxon>
        <taxon>Shewanella</taxon>
    </lineage>
</organism>
<evidence type="ECO:0008006" key="4">
    <source>
        <dbReference type="Google" id="ProtNLM"/>
    </source>
</evidence>
<accession>A0A3S0RRD0</accession>
<dbReference type="RefSeq" id="WP_126503813.1">
    <property type="nucleotide sequence ID" value="NZ_RXNV01000001.1"/>
</dbReference>
<name>A0A3S0RRD0_9GAMM</name>
<evidence type="ECO:0000313" key="2">
    <source>
        <dbReference type="EMBL" id="RTR34509.1"/>
    </source>
</evidence>
<keyword evidence="1" id="KW-0472">Membrane</keyword>
<dbReference type="OrthoDB" id="6267486at2"/>
<dbReference type="AlphaFoldDB" id="A0A3S0RRD0"/>
<gene>
    <name evidence="2" type="ORF">EKG39_02210</name>
</gene>
<dbReference type="EMBL" id="RXNV01000001">
    <property type="protein sequence ID" value="RTR34509.1"/>
    <property type="molecule type" value="Genomic_DNA"/>
</dbReference>
<feature type="transmembrane region" description="Helical" evidence="1">
    <location>
        <begin position="53"/>
        <end position="73"/>
    </location>
</feature>
<keyword evidence="3" id="KW-1185">Reference proteome</keyword>
<keyword evidence="1" id="KW-0812">Transmembrane</keyword>
<feature type="transmembrane region" description="Helical" evidence="1">
    <location>
        <begin position="23"/>
        <end position="47"/>
    </location>
</feature>
<comment type="caution">
    <text evidence="2">The sequence shown here is derived from an EMBL/GenBank/DDBJ whole genome shotgun (WGS) entry which is preliminary data.</text>
</comment>